<organism evidence="7 8">
    <name type="scientific">Tanacetum coccineum</name>
    <dbReference type="NCBI Taxonomy" id="301880"/>
    <lineage>
        <taxon>Eukaryota</taxon>
        <taxon>Viridiplantae</taxon>
        <taxon>Streptophyta</taxon>
        <taxon>Embryophyta</taxon>
        <taxon>Tracheophyta</taxon>
        <taxon>Spermatophyta</taxon>
        <taxon>Magnoliopsida</taxon>
        <taxon>eudicotyledons</taxon>
        <taxon>Gunneridae</taxon>
        <taxon>Pentapetalae</taxon>
        <taxon>asterids</taxon>
        <taxon>campanulids</taxon>
        <taxon>Asterales</taxon>
        <taxon>Asteraceae</taxon>
        <taxon>Asteroideae</taxon>
        <taxon>Anthemideae</taxon>
        <taxon>Anthemidinae</taxon>
        <taxon>Tanacetum</taxon>
    </lineage>
</organism>
<feature type="signal peptide" evidence="5">
    <location>
        <begin position="1"/>
        <end position="17"/>
    </location>
</feature>
<gene>
    <name evidence="7" type="ORF">Tco_0680895</name>
</gene>
<dbReference type="SUPFAM" id="SSF53335">
    <property type="entry name" value="S-adenosyl-L-methionine-dependent methyltransferases"/>
    <property type="match status" value="1"/>
</dbReference>
<feature type="compositionally biased region" description="Basic residues" evidence="4">
    <location>
        <begin position="63"/>
        <end position="73"/>
    </location>
</feature>
<keyword evidence="8" id="KW-1185">Reference proteome</keyword>
<sequence>MLVSMLSLSDLIFFGGGDTDGGSDDEGSAASNSIMHASADGDRGVQQKGRPELGAPPPPRPPHPSKHRHHCLLHRQDSQQDPPRGPPHPPSDQSQQCSITHVGGDMYDCVPQGDMMFMKWLLGNVGDQGSKTLKNYYNALPDDRKVILIEAILPFLSETSSVTKVPQRTTEGGLLICKAVVVSNTTHTAAAIPKTKDGARFQMKLVHDQLIPFIMFLLPWIDSSCTCLLPRYLNLFHVIVYKVYTDGRPNISRHERKATVNDFYG</sequence>
<feature type="chain" id="PRO_5046144563" evidence="5">
    <location>
        <begin position="18"/>
        <end position="265"/>
    </location>
</feature>
<evidence type="ECO:0000256" key="3">
    <source>
        <dbReference type="ARBA" id="ARBA00022691"/>
    </source>
</evidence>
<dbReference type="Gene3D" id="3.40.50.150">
    <property type="entry name" value="Vaccinia Virus protein VP39"/>
    <property type="match status" value="1"/>
</dbReference>
<accession>A0ABQ4XN86</accession>
<dbReference type="PANTHER" id="PTHR11746">
    <property type="entry name" value="O-METHYLTRANSFERASE"/>
    <property type="match status" value="1"/>
</dbReference>
<evidence type="ECO:0000313" key="8">
    <source>
        <dbReference type="Proteomes" id="UP001151760"/>
    </source>
</evidence>
<reference evidence="7" key="2">
    <citation type="submission" date="2022-01" db="EMBL/GenBank/DDBJ databases">
        <authorList>
            <person name="Yamashiro T."/>
            <person name="Shiraishi A."/>
            <person name="Satake H."/>
            <person name="Nakayama K."/>
        </authorList>
    </citation>
    <scope>NUCLEOTIDE SEQUENCE</scope>
</reference>
<dbReference type="InterPro" id="IPR016461">
    <property type="entry name" value="COMT-like"/>
</dbReference>
<feature type="region of interest" description="Disordered" evidence="4">
    <location>
        <begin position="16"/>
        <end position="99"/>
    </location>
</feature>
<evidence type="ECO:0000256" key="5">
    <source>
        <dbReference type="SAM" id="SignalP"/>
    </source>
</evidence>
<protein>
    <submittedName>
        <fullName evidence="7">E3 ubiquitin protein ligase AIRP2-like protein</fullName>
    </submittedName>
</protein>
<feature type="domain" description="O-methyltransferase C-terminal" evidence="6">
    <location>
        <begin position="94"/>
        <end position="162"/>
    </location>
</feature>
<evidence type="ECO:0000256" key="2">
    <source>
        <dbReference type="ARBA" id="ARBA00022679"/>
    </source>
</evidence>
<dbReference type="Pfam" id="PF00891">
    <property type="entry name" value="Methyltransf_2"/>
    <property type="match status" value="1"/>
</dbReference>
<comment type="caution">
    <text evidence="7">The sequence shown here is derived from an EMBL/GenBank/DDBJ whole genome shotgun (WGS) entry which is preliminary data.</text>
</comment>
<dbReference type="InterPro" id="IPR029063">
    <property type="entry name" value="SAM-dependent_MTases_sf"/>
</dbReference>
<keyword evidence="1" id="KW-0489">Methyltransferase</keyword>
<dbReference type="InterPro" id="IPR001077">
    <property type="entry name" value="COMT_C"/>
</dbReference>
<reference evidence="7" key="1">
    <citation type="journal article" date="2022" name="Int. J. Mol. Sci.">
        <title>Draft Genome of Tanacetum Coccineum: Genomic Comparison of Closely Related Tanacetum-Family Plants.</title>
        <authorList>
            <person name="Yamashiro T."/>
            <person name="Shiraishi A."/>
            <person name="Nakayama K."/>
            <person name="Satake H."/>
        </authorList>
    </citation>
    <scope>NUCLEOTIDE SEQUENCE</scope>
</reference>
<name>A0ABQ4XN86_9ASTR</name>
<dbReference type="EMBL" id="BQNB010009640">
    <property type="protein sequence ID" value="GJS66331.1"/>
    <property type="molecule type" value="Genomic_DNA"/>
</dbReference>
<keyword evidence="3" id="KW-0949">S-adenosyl-L-methionine</keyword>
<evidence type="ECO:0000313" key="7">
    <source>
        <dbReference type="EMBL" id="GJS66331.1"/>
    </source>
</evidence>
<evidence type="ECO:0000259" key="6">
    <source>
        <dbReference type="Pfam" id="PF00891"/>
    </source>
</evidence>
<keyword evidence="5" id="KW-0732">Signal</keyword>
<proteinExistence type="predicted"/>
<evidence type="ECO:0000256" key="1">
    <source>
        <dbReference type="ARBA" id="ARBA00022603"/>
    </source>
</evidence>
<evidence type="ECO:0000256" key="4">
    <source>
        <dbReference type="SAM" id="MobiDB-lite"/>
    </source>
</evidence>
<feature type="compositionally biased region" description="Basic and acidic residues" evidence="4">
    <location>
        <begin position="39"/>
        <end position="51"/>
    </location>
</feature>
<dbReference type="Proteomes" id="UP001151760">
    <property type="component" value="Unassembled WGS sequence"/>
</dbReference>
<keyword evidence="2" id="KW-0808">Transferase</keyword>